<gene>
    <name evidence="1" type="ORF">NCTC12126_01948</name>
</gene>
<organism evidence="1 2">
    <name type="scientific">Enterobacter cancerogenus</name>
    <dbReference type="NCBI Taxonomy" id="69218"/>
    <lineage>
        <taxon>Bacteria</taxon>
        <taxon>Pseudomonadati</taxon>
        <taxon>Pseudomonadota</taxon>
        <taxon>Gammaproteobacteria</taxon>
        <taxon>Enterobacterales</taxon>
        <taxon>Enterobacteriaceae</taxon>
        <taxon>Enterobacter</taxon>
        <taxon>Enterobacter cloacae complex</taxon>
    </lineage>
</organism>
<dbReference type="AlphaFoldDB" id="A0A484XEE8"/>
<accession>A0A484XEE8</accession>
<protein>
    <submittedName>
        <fullName evidence="1">Uncharacterized protein conserved in bacteria (DUF2057)</fullName>
    </submittedName>
</protein>
<evidence type="ECO:0000313" key="1">
    <source>
        <dbReference type="EMBL" id="VFS22114.1"/>
    </source>
</evidence>
<name>A0A484XEE8_9ENTR</name>
<dbReference type="EMBL" id="CAADIW010000010">
    <property type="protein sequence ID" value="VFS22114.1"/>
    <property type="molecule type" value="Genomic_DNA"/>
</dbReference>
<proteinExistence type="predicted"/>
<evidence type="ECO:0000313" key="2">
    <source>
        <dbReference type="Proteomes" id="UP000351155"/>
    </source>
</evidence>
<reference evidence="1 2" key="1">
    <citation type="submission" date="2019-03" db="EMBL/GenBank/DDBJ databases">
        <authorList>
            <consortium name="Pathogen Informatics"/>
        </authorList>
    </citation>
    <scope>NUCLEOTIDE SEQUENCE [LARGE SCALE GENOMIC DNA]</scope>
    <source>
        <strain evidence="1 2">NCTC12126</strain>
    </source>
</reference>
<dbReference type="Proteomes" id="UP000351155">
    <property type="component" value="Unassembled WGS sequence"/>
</dbReference>
<sequence>MPLFCTSLAFAGTLEFGDNVVALAASKSKVSIFSKSIKLADGDNSLVVNFDSQANPRIRKSG</sequence>